<evidence type="ECO:0000313" key="11">
    <source>
        <dbReference type="Proteomes" id="UP001203852"/>
    </source>
</evidence>
<dbReference type="Pfam" id="PF04082">
    <property type="entry name" value="Fungal_trans"/>
    <property type="match status" value="1"/>
</dbReference>
<dbReference type="GO" id="GO:0000329">
    <property type="term" value="C:fungal-type vacuole membrane"/>
    <property type="evidence" value="ECO:0007669"/>
    <property type="project" value="TreeGrafter"/>
</dbReference>
<dbReference type="Gene3D" id="4.10.240.10">
    <property type="entry name" value="Zn(2)-C6 fungal-type DNA-binding domain"/>
    <property type="match status" value="1"/>
</dbReference>
<feature type="domain" description="Major facilitator superfamily (MFS) profile" evidence="9">
    <location>
        <begin position="54"/>
        <end position="558"/>
    </location>
</feature>
<evidence type="ECO:0000313" key="10">
    <source>
        <dbReference type="EMBL" id="KAI1611921.1"/>
    </source>
</evidence>
<dbReference type="Pfam" id="PF07690">
    <property type="entry name" value="MFS_1"/>
    <property type="match status" value="1"/>
</dbReference>
<accession>A0AAN6DSU3</accession>
<feature type="transmembrane region" description="Helical" evidence="8">
    <location>
        <begin position="119"/>
        <end position="138"/>
    </location>
</feature>
<dbReference type="PROSITE" id="PS50850">
    <property type="entry name" value="MFS"/>
    <property type="match status" value="1"/>
</dbReference>
<dbReference type="CDD" id="cd12148">
    <property type="entry name" value="fungal_TF_MHR"/>
    <property type="match status" value="1"/>
</dbReference>
<feature type="transmembrane region" description="Helical" evidence="8">
    <location>
        <begin position="531"/>
        <end position="553"/>
    </location>
</feature>
<keyword evidence="11" id="KW-1185">Reference proteome</keyword>
<feature type="transmembrane region" description="Helical" evidence="8">
    <location>
        <begin position="291"/>
        <end position="310"/>
    </location>
</feature>
<feature type="transmembrane region" description="Helical" evidence="8">
    <location>
        <begin position="260"/>
        <end position="279"/>
    </location>
</feature>
<keyword evidence="3 8" id="KW-1133">Transmembrane helix</keyword>
<dbReference type="InterPro" id="IPR011701">
    <property type="entry name" value="MFS"/>
</dbReference>
<evidence type="ECO:0000256" key="2">
    <source>
        <dbReference type="ARBA" id="ARBA00022692"/>
    </source>
</evidence>
<gene>
    <name evidence="10" type="ORF">EDD36DRAFT_465770</name>
</gene>
<dbReference type="GO" id="GO:0000981">
    <property type="term" value="F:DNA-binding transcription factor activity, RNA polymerase II-specific"/>
    <property type="evidence" value="ECO:0007669"/>
    <property type="project" value="InterPro"/>
</dbReference>
<keyword evidence="5 8" id="KW-0472">Membrane</keyword>
<dbReference type="FunFam" id="1.20.1250.20:FF:000670">
    <property type="entry name" value="MFS general substrate transporter"/>
    <property type="match status" value="1"/>
</dbReference>
<keyword evidence="6" id="KW-0539">Nucleus</keyword>
<dbReference type="EMBL" id="MU404355">
    <property type="protein sequence ID" value="KAI1611921.1"/>
    <property type="molecule type" value="Genomic_DNA"/>
</dbReference>
<name>A0AAN6DSU3_9EURO</name>
<evidence type="ECO:0000256" key="7">
    <source>
        <dbReference type="SAM" id="MobiDB-lite"/>
    </source>
</evidence>
<evidence type="ECO:0000256" key="5">
    <source>
        <dbReference type="ARBA" id="ARBA00023136"/>
    </source>
</evidence>
<dbReference type="Proteomes" id="UP001203852">
    <property type="component" value="Unassembled WGS sequence"/>
</dbReference>
<evidence type="ECO:0000259" key="9">
    <source>
        <dbReference type="PROSITE" id="PS50850"/>
    </source>
</evidence>
<evidence type="ECO:0000256" key="3">
    <source>
        <dbReference type="ARBA" id="ARBA00022989"/>
    </source>
</evidence>
<evidence type="ECO:0000256" key="1">
    <source>
        <dbReference type="ARBA" id="ARBA00004141"/>
    </source>
</evidence>
<comment type="subcellular location">
    <subcellularLocation>
        <location evidence="1">Membrane</location>
        <topology evidence="1">Multi-pass membrane protein</topology>
    </subcellularLocation>
</comment>
<feature type="transmembrane region" description="Helical" evidence="8">
    <location>
        <begin position="367"/>
        <end position="388"/>
    </location>
</feature>
<dbReference type="Gene3D" id="1.20.1720.10">
    <property type="entry name" value="Multidrug resistance protein D"/>
    <property type="match status" value="1"/>
</dbReference>
<dbReference type="InterPro" id="IPR020846">
    <property type="entry name" value="MFS_dom"/>
</dbReference>
<dbReference type="SUPFAM" id="SSF103473">
    <property type="entry name" value="MFS general substrate transporter"/>
    <property type="match status" value="1"/>
</dbReference>
<evidence type="ECO:0000256" key="8">
    <source>
        <dbReference type="SAM" id="Phobius"/>
    </source>
</evidence>
<evidence type="ECO:0000256" key="6">
    <source>
        <dbReference type="ARBA" id="ARBA00023242"/>
    </source>
</evidence>
<proteinExistence type="predicted"/>
<feature type="transmembrane region" description="Helical" evidence="8">
    <location>
        <begin position="144"/>
        <end position="164"/>
    </location>
</feature>
<evidence type="ECO:0000256" key="4">
    <source>
        <dbReference type="ARBA" id="ARBA00023125"/>
    </source>
</evidence>
<feature type="transmembrane region" description="Helical" evidence="8">
    <location>
        <begin position="331"/>
        <end position="355"/>
    </location>
</feature>
<dbReference type="PANTHER" id="PTHR23501">
    <property type="entry name" value="MAJOR FACILITATOR SUPERFAMILY"/>
    <property type="match status" value="1"/>
</dbReference>
<feature type="transmembrane region" description="Helical" evidence="8">
    <location>
        <begin position="204"/>
        <end position="227"/>
    </location>
</feature>
<feature type="transmembrane region" description="Helical" evidence="8">
    <location>
        <begin position="427"/>
        <end position="449"/>
    </location>
</feature>
<dbReference type="Gene3D" id="1.20.1250.20">
    <property type="entry name" value="MFS general substrate transporter like domains"/>
    <property type="match status" value="1"/>
</dbReference>
<sequence>MNSFPSPSLEEEQSLDPAKTGDRTDETTPLLEQDVPKISKVVEPWRPGPGFIWIEVAIFSNVFLSGFDGTITASTYAVIGSEFNAANTISWLTTSYLITSTAFQPLYGRFSDILGRRTCFFTATITFLLGCLGCAVAPDVVSLNIARALTGLGGGGLMTMATIINSDMIPFKERGLYQACQNVLHGFGSICGASLGGFIADSIGWRWCFLCQVPISIFALVVGYFVLERDIHEKQALDRSVDEEGVSLGKRRGGSKWEQIDLTGSILLVLGLSAQLAAMSMGGNNYSWADFRVIAAVVISVILLLAFVRVELRTRAIPIMPMSMLRGTLAVSNLISNVCVGMVAYSFLFIIPLFFQVILHDTPSHAGLRLVLPSLATPVGGLLAGIIMSRWGRLSELVRLGSFFMMLGNGLMASLKYEDDAWKYLVYLFPANFGQGMAYPAILFTFLAAFDHSQQAVSTSIVYLFRSMGTVWGVAASSTLLQNILARELPSALAGVPDKDRIIDEIRHSVSVLHTLPDSVQSSARHVYYEALKYCFWANTAVAAIALVSAIFARGKGLDRASDVKLIKCSRTTPCRSCAAAGVKCEFRVDDWKRFPISAEYVSALERRATTLELLLSSIKSSSGFERDAIIEGIDLDDHLPLTDASNQAGPRSQFTLDMNESVNQSLDDSWMSDEHGVPVFHGLGSAYSTGLVRPRRSWQKLRSIPNEKMSTVPRVVFRECIQLFFDWQIPYSTLVDRNAFMHDWSSGSESGSDFSPPLLHAICALGALMSQDQNIRALADLFAAAANDELSVESCWVPRLATCQALLLCAVFNLGHGDSSKAWMNSGLAFRMAQDLGINRQLGRMFSLFFGRSPTLEEEDFDTDLDSVACGSGNPSLTPESDLASSKGPYTSSWLNQTSSVAGGLPEMDQSFVSTVLLVKQAELSNIIADMQRQILSTRRKLLYRPDHWYDALYNKLNARLWRWHDSLPGELRWNRWSSNLEMVDPSLSPLHMLFQTTRLILNKSILTRYKHKALSFQNPPDIIMEALRLCDASIETIVGIIRRFGAQHSLQNAPFVFVHGAIVAADVTLSLSLWRRADGGGEHSPRIPDPDTVLPVLESTLADLSSAWSIAHDARNELRKVMDQLSSSPQMNDLWIPPTGPPGGDGAHTALTNISDSTVSTTFPSTYPSTSGFDFSFSESGTGSMAADTGQFRQSGIAQMNFDATASVGLNHMATNELGATGELLDATIFPFEISQHVYGQNGQAIY</sequence>
<dbReference type="GO" id="GO:0006351">
    <property type="term" value="P:DNA-templated transcription"/>
    <property type="evidence" value="ECO:0007669"/>
    <property type="project" value="InterPro"/>
</dbReference>
<dbReference type="CDD" id="cd17502">
    <property type="entry name" value="MFS_Azr1_MDR_like"/>
    <property type="match status" value="1"/>
</dbReference>
<feature type="region of interest" description="Disordered" evidence="7">
    <location>
        <begin position="1"/>
        <end position="30"/>
    </location>
</feature>
<dbReference type="GO" id="GO:0008270">
    <property type="term" value="F:zinc ion binding"/>
    <property type="evidence" value="ECO:0007669"/>
    <property type="project" value="InterPro"/>
</dbReference>
<reference evidence="10" key="1">
    <citation type="journal article" date="2022" name="bioRxiv">
        <title>Deciphering the potential niche of two novel black yeast fungi from a biological soil crust based on their genomes, phenotypes, and melanin regulation.</title>
        <authorList>
            <consortium name="DOE Joint Genome Institute"/>
            <person name="Carr E.C."/>
            <person name="Barton Q."/>
            <person name="Grambo S."/>
            <person name="Sullivan M."/>
            <person name="Renfro C.M."/>
            <person name="Kuo A."/>
            <person name="Pangilinan J."/>
            <person name="Lipzen A."/>
            <person name="Keymanesh K."/>
            <person name="Savage E."/>
            <person name="Barry K."/>
            <person name="Grigoriev I.V."/>
            <person name="Riekhof W.R."/>
            <person name="Harris S.S."/>
        </authorList>
    </citation>
    <scope>NUCLEOTIDE SEQUENCE</scope>
    <source>
        <strain evidence="10">JF 03-4F</strain>
    </source>
</reference>
<organism evidence="10 11">
    <name type="scientific">Exophiala viscosa</name>
    <dbReference type="NCBI Taxonomy" id="2486360"/>
    <lineage>
        <taxon>Eukaryota</taxon>
        <taxon>Fungi</taxon>
        <taxon>Dikarya</taxon>
        <taxon>Ascomycota</taxon>
        <taxon>Pezizomycotina</taxon>
        <taxon>Eurotiomycetes</taxon>
        <taxon>Chaetothyriomycetidae</taxon>
        <taxon>Chaetothyriales</taxon>
        <taxon>Herpotrichiellaceae</taxon>
        <taxon>Exophiala</taxon>
    </lineage>
</organism>
<dbReference type="AlphaFoldDB" id="A0AAN6DSU3"/>
<dbReference type="InterPro" id="IPR007219">
    <property type="entry name" value="XnlR_reg_dom"/>
</dbReference>
<protein>
    <submittedName>
        <fullName evidence="10">Major facilitator superfamily domain-containing protein</fullName>
    </submittedName>
</protein>
<keyword evidence="2 8" id="KW-0812">Transmembrane</keyword>
<keyword evidence="4" id="KW-0238">DNA-binding</keyword>
<feature type="transmembrane region" description="Helical" evidence="8">
    <location>
        <begin position="397"/>
        <end position="415"/>
    </location>
</feature>
<dbReference type="InterPro" id="IPR036864">
    <property type="entry name" value="Zn2-C6_fun-type_DNA-bd_sf"/>
</dbReference>
<dbReference type="InterPro" id="IPR036259">
    <property type="entry name" value="MFS_trans_sf"/>
</dbReference>
<dbReference type="GO" id="GO:0003677">
    <property type="term" value="F:DNA binding"/>
    <property type="evidence" value="ECO:0007669"/>
    <property type="project" value="UniProtKB-KW"/>
</dbReference>
<comment type="caution">
    <text evidence="10">The sequence shown here is derived from an EMBL/GenBank/DDBJ whole genome shotgun (WGS) entry which is preliminary data.</text>
</comment>
<dbReference type="GO" id="GO:0015174">
    <property type="term" value="F:basic amino acid transmembrane transporter activity"/>
    <property type="evidence" value="ECO:0007669"/>
    <property type="project" value="TreeGrafter"/>
</dbReference>
<dbReference type="PANTHER" id="PTHR23501:SF81">
    <property type="entry name" value="VACUOLAR BASIC AMINO ACID TRANSPORTER 2"/>
    <property type="match status" value="1"/>
</dbReference>